<keyword evidence="1" id="KW-0614">Plasmid</keyword>
<evidence type="ECO:0000313" key="2">
    <source>
        <dbReference type="Proteomes" id="UP001055460"/>
    </source>
</evidence>
<reference evidence="1" key="1">
    <citation type="submission" date="2022-06" db="EMBL/GenBank/DDBJ databases">
        <title>Physiological and biochemical characterization and genomic elucidation of a strain of the genus Ensifer adhaerens M8 that combines arsenic oxidation and chromium reduction.</title>
        <authorList>
            <person name="Li X."/>
            <person name="Yu c."/>
        </authorList>
    </citation>
    <scope>NUCLEOTIDE SEQUENCE</scope>
    <source>
        <strain evidence="1">M8</strain>
        <plasmid evidence="1">pA</plasmid>
    </source>
</reference>
<accession>A0A9Q8YDF9</accession>
<gene>
    <name evidence="1" type="ORF">NE863_24675</name>
</gene>
<keyword evidence="1" id="KW-0067">ATP-binding</keyword>
<dbReference type="EMBL" id="CP098808">
    <property type="protein sequence ID" value="USJ25669.1"/>
    <property type="molecule type" value="Genomic_DNA"/>
</dbReference>
<proteinExistence type="predicted"/>
<dbReference type="InterPro" id="IPR029063">
    <property type="entry name" value="SAM-dependent_MTases_sf"/>
</dbReference>
<dbReference type="AlphaFoldDB" id="A0A9Q8YDF9"/>
<protein>
    <submittedName>
        <fullName evidence="1">ATP-binding protein</fullName>
    </submittedName>
</protein>
<organism evidence="1 2">
    <name type="scientific">Ensifer adhaerens</name>
    <name type="common">Sinorhizobium morelense</name>
    <dbReference type="NCBI Taxonomy" id="106592"/>
    <lineage>
        <taxon>Bacteria</taxon>
        <taxon>Pseudomonadati</taxon>
        <taxon>Pseudomonadota</taxon>
        <taxon>Alphaproteobacteria</taxon>
        <taxon>Hyphomicrobiales</taxon>
        <taxon>Rhizobiaceae</taxon>
        <taxon>Sinorhizobium/Ensifer group</taxon>
        <taxon>Ensifer</taxon>
    </lineage>
</organism>
<dbReference type="RefSeq" id="WP_112976854.1">
    <property type="nucleotide sequence ID" value="NZ_CAXURO020000002.1"/>
</dbReference>
<dbReference type="Gene3D" id="3.40.50.150">
    <property type="entry name" value="Vaccinia Virus protein VP39"/>
    <property type="match status" value="1"/>
</dbReference>
<dbReference type="Proteomes" id="UP001055460">
    <property type="component" value="Plasmid pA"/>
</dbReference>
<keyword evidence="1" id="KW-0547">Nucleotide-binding</keyword>
<name>A0A9Q8YDF9_ENSAD</name>
<evidence type="ECO:0000313" key="1">
    <source>
        <dbReference type="EMBL" id="USJ25669.1"/>
    </source>
</evidence>
<sequence>MVMSARQFYSGNDGSTDWVRESEFFAKLKMRNGTFKLTQPSRFRELETAFRPLLSQRATQLREVLDVGVSTGVTTVELLRYLEVCGAKPKITATDLFIDAHIVEVAPGVRVLADPEGWPLQYDVAGLAIRPWIRRLDYVSLAFIPRHLAKSMLQPRLRALIRSGRSEPVQMITRSLSRDDSIAFVEDDIMRRSPDFAGRFDLVRAANILNRNYFSAAQIRSAVSNIRSYLSGAGSLLIVTRTNEKGENGGTLFEVGAEGTFTVLMRVGSGSEVEDLILGCPAP</sequence>
<geneLocation type="plasmid" evidence="1 2">
    <name>pA</name>
</geneLocation>
<dbReference type="SUPFAM" id="SSF53335">
    <property type="entry name" value="S-adenosyl-L-methionine-dependent methyltransferases"/>
    <property type="match status" value="1"/>
</dbReference>
<dbReference type="GO" id="GO:0005524">
    <property type="term" value="F:ATP binding"/>
    <property type="evidence" value="ECO:0007669"/>
    <property type="project" value="UniProtKB-KW"/>
</dbReference>